<keyword evidence="4 12" id="KW-0963">Cytoplasm</keyword>
<evidence type="ECO:0000256" key="11">
    <source>
        <dbReference type="ARBA" id="ARBA00049534"/>
    </source>
</evidence>
<evidence type="ECO:0000256" key="6">
    <source>
        <dbReference type="ARBA" id="ARBA00022801"/>
    </source>
</evidence>
<comment type="pathway">
    <text evidence="2 12">Amino-acid biosynthesis; L-histidine biosynthesis; L-histidine from 5-phospho-alpha-D-ribose 1-diphosphate: step 5/9.</text>
</comment>
<evidence type="ECO:0000256" key="9">
    <source>
        <dbReference type="ARBA" id="ARBA00023239"/>
    </source>
</evidence>
<gene>
    <name evidence="12" type="primary">hisH</name>
    <name evidence="15" type="ORF">LX80_00196</name>
</gene>
<dbReference type="OrthoDB" id="9807137at2"/>
<evidence type="ECO:0000256" key="2">
    <source>
        <dbReference type="ARBA" id="ARBA00005091"/>
    </source>
</evidence>
<dbReference type="PANTHER" id="PTHR42701">
    <property type="entry name" value="IMIDAZOLE GLYCEROL PHOSPHATE SYNTHASE SUBUNIT HISH"/>
    <property type="match status" value="1"/>
</dbReference>
<comment type="catalytic activity">
    <reaction evidence="11 12">
        <text>L-glutamine + H2O = L-glutamate + NH4(+)</text>
        <dbReference type="Rhea" id="RHEA:15889"/>
        <dbReference type="ChEBI" id="CHEBI:15377"/>
        <dbReference type="ChEBI" id="CHEBI:28938"/>
        <dbReference type="ChEBI" id="CHEBI:29985"/>
        <dbReference type="ChEBI" id="CHEBI:58359"/>
        <dbReference type="EC" id="3.5.1.2"/>
    </reaction>
</comment>
<accession>A0A2W7RZL1</accession>
<evidence type="ECO:0000256" key="3">
    <source>
        <dbReference type="ARBA" id="ARBA00011152"/>
    </source>
</evidence>
<evidence type="ECO:0000256" key="13">
    <source>
        <dbReference type="PIRSR" id="PIRSR000495-1"/>
    </source>
</evidence>
<feature type="active site" evidence="12 13">
    <location>
        <position position="177"/>
    </location>
</feature>
<name>A0A2W7RZL1_9BACT</name>
<evidence type="ECO:0000259" key="14">
    <source>
        <dbReference type="Pfam" id="PF00117"/>
    </source>
</evidence>
<evidence type="ECO:0000256" key="5">
    <source>
        <dbReference type="ARBA" id="ARBA00022605"/>
    </source>
</evidence>
<protein>
    <recommendedName>
        <fullName evidence="12">Imidazole glycerol phosphate synthase subunit HisH</fullName>
        <ecNumber evidence="12">4.3.2.10</ecNumber>
    </recommendedName>
    <alternativeName>
        <fullName evidence="12">IGP synthase glutaminase subunit</fullName>
        <ecNumber evidence="12">3.5.1.2</ecNumber>
    </alternativeName>
    <alternativeName>
        <fullName evidence="12">IGP synthase subunit HisH</fullName>
    </alternativeName>
    <alternativeName>
        <fullName evidence="12">ImGP synthase subunit HisH</fullName>
        <shortName evidence="12">IGPS subunit HisH</shortName>
    </alternativeName>
</protein>
<dbReference type="GO" id="GO:0016829">
    <property type="term" value="F:lyase activity"/>
    <property type="evidence" value="ECO:0007669"/>
    <property type="project" value="UniProtKB-KW"/>
</dbReference>
<keyword evidence="8 12" id="KW-0368">Histidine biosynthesis</keyword>
<dbReference type="InterPro" id="IPR017926">
    <property type="entry name" value="GATASE"/>
</dbReference>
<dbReference type="Pfam" id="PF00117">
    <property type="entry name" value="GATase"/>
    <property type="match status" value="1"/>
</dbReference>
<sequence>MKVVIIEYNAGNIQSVQYALQRIGVNAILSNDHATIKSADKVIFPGVGEASSAMRSLQQNNLHLLIPTLQQPLLGICVGMQLLCSFSEENNTDCLGVFNLTVKKFNTQSNLKVPQVGWNSIYNLSSPLMHQVPENSYCYFVHSYYVPQNNFAIATTNYVEPYASAIHHNNFYGVQFHAEKSAAVGEQILKNFMAL</sequence>
<keyword evidence="16" id="KW-1185">Reference proteome</keyword>
<dbReference type="NCBIfam" id="TIGR01855">
    <property type="entry name" value="IMP_synth_hisH"/>
    <property type="match status" value="1"/>
</dbReference>
<comment type="function">
    <text evidence="12">IGPS catalyzes the conversion of PRFAR and glutamine to IGP, AICAR and glutamate. The HisH subunit catalyzes the hydrolysis of glutamine to glutamate and ammonia as part of the synthesis of IGP and AICAR. The resulting ammonia molecule is channeled to the active site of HisF.</text>
</comment>
<evidence type="ECO:0000313" key="15">
    <source>
        <dbReference type="EMBL" id="PZX65704.1"/>
    </source>
</evidence>
<proteinExistence type="inferred from homology"/>
<dbReference type="RefSeq" id="WP_111293169.1">
    <property type="nucleotide sequence ID" value="NZ_QKZV01000001.1"/>
</dbReference>
<reference evidence="15 16" key="1">
    <citation type="submission" date="2018-06" db="EMBL/GenBank/DDBJ databases">
        <title>Genomic Encyclopedia of Archaeal and Bacterial Type Strains, Phase II (KMG-II): from individual species to whole genera.</title>
        <authorList>
            <person name="Goeker M."/>
        </authorList>
    </citation>
    <scope>NUCLEOTIDE SEQUENCE [LARGE SCALE GENOMIC DNA]</scope>
    <source>
        <strain evidence="15 16">DSM 23241</strain>
    </source>
</reference>
<comment type="catalytic activity">
    <reaction evidence="10 12">
        <text>5-[(5-phospho-1-deoxy-D-ribulos-1-ylimino)methylamino]-1-(5-phospho-beta-D-ribosyl)imidazole-4-carboxamide + L-glutamine = D-erythro-1-(imidazol-4-yl)glycerol 3-phosphate + 5-amino-1-(5-phospho-beta-D-ribosyl)imidazole-4-carboxamide + L-glutamate + H(+)</text>
        <dbReference type="Rhea" id="RHEA:24793"/>
        <dbReference type="ChEBI" id="CHEBI:15378"/>
        <dbReference type="ChEBI" id="CHEBI:29985"/>
        <dbReference type="ChEBI" id="CHEBI:58278"/>
        <dbReference type="ChEBI" id="CHEBI:58359"/>
        <dbReference type="ChEBI" id="CHEBI:58475"/>
        <dbReference type="ChEBI" id="CHEBI:58525"/>
        <dbReference type="EC" id="4.3.2.10"/>
    </reaction>
</comment>
<evidence type="ECO:0000256" key="1">
    <source>
        <dbReference type="ARBA" id="ARBA00004496"/>
    </source>
</evidence>
<evidence type="ECO:0000256" key="12">
    <source>
        <dbReference type="HAMAP-Rule" id="MF_00278"/>
    </source>
</evidence>
<evidence type="ECO:0000256" key="4">
    <source>
        <dbReference type="ARBA" id="ARBA00022490"/>
    </source>
</evidence>
<dbReference type="AlphaFoldDB" id="A0A2W7RZL1"/>
<comment type="subunit">
    <text evidence="3 12">Heterodimer of HisH and HisF.</text>
</comment>
<comment type="caution">
    <text evidence="15">The sequence shown here is derived from an EMBL/GenBank/DDBJ whole genome shotgun (WGS) entry which is preliminary data.</text>
</comment>
<dbReference type="SUPFAM" id="SSF52317">
    <property type="entry name" value="Class I glutamine amidotransferase-like"/>
    <property type="match status" value="1"/>
</dbReference>
<keyword evidence="5 12" id="KW-0028">Amino-acid biosynthesis</keyword>
<dbReference type="EMBL" id="QKZV01000001">
    <property type="protein sequence ID" value="PZX65704.1"/>
    <property type="molecule type" value="Genomic_DNA"/>
</dbReference>
<dbReference type="UniPathway" id="UPA00031">
    <property type="reaction ID" value="UER00010"/>
</dbReference>
<organism evidence="15 16">
    <name type="scientific">Hydrotalea sandarakina</name>
    <dbReference type="NCBI Taxonomy" id="1004304"/>
    <lineage>
        <taxon>Bacteria</taxon>
        <taxon>Pseudomonadati</taxon>
        <taxon>Bacteroidota</taxon>
        <taxon>Chitinophagia</taxon>
        <taxon>Chitinophagales</taxon>
        <taxon>Chitinophagaceae</taxon>
        <taxon>Hydrotalea</taxon>
    </lineage>
</organism>
<dbReference type="FunFam" id="3.40.50.880:FF:000009">
    <property type="entry name" value="Imidazole glycerol phosphate synthase subunit HisH"/>
    <property type="match status" value="1"/>
</dbReference>
<keyword evidence="6 12" id="KW-0378">Hydrolase</keyword>
<dbReference type="PIRSF" id="PIRSF000495">
    <property type="entry name" value="Amidotransf_hisH"/>
    <property type="match status" value="1"/>
</dbReference>
<evidence type="ECO:0000256" key="10">
    <source>
        <dbReference type="ARBA" id="ARBA00047838"/>
    </source>
</evidence>
<dbReference type="GO" id="GO:0000107">
    <property type="term" value="F:imidazoleglycerol-phosphate synthase activity"/>
    <property type="evidence" value="ECO:0007669"/>
    <property type="project" value="UniProtKB-UniRule"/>
</dbReference>
<evidence type="ECO:0000313" key="16">
    <source>
        <dbReference type="Proteomes" id="UP000249720"/>
    </source>
</evidence>
<feature type="active site" description="Nucleophile" evidence="12 13">
    <location>
        <position position="77"/>
    </location>
</feature>
<dbReference type="CDD" id="cd01748">
    <property type="entry name" value="GATase1_IGP_Synthase"/>
    <property type="match status" value="1"/>
</dbReference>
<dbReference type="EC" id="4.3.2.10" evidence="12"/>
<keyword evidence="15" id="KW-0808">Transferase</keyword>
<evidence type="ECO:0000256" key="8">
    <source>
        <dbReference type="ARBA" id="ARBA00023102"/>
    </source>
</evidence>
<dbReference type="HAMAP" id="MF_00278">
    <property type="entry name" value="HisH"/>
    <property type="match status" value="1"/>
</dbReference>
<dbReference type="GO" id="GO:0000105">
    <property type="term" value="P:L-histidine biosynthetic process"/>
    <property type="evidence" value="ECO:0007669"/>
    <property type="project" value="UniProtKB-UniRule"/>
</dbReference>
<feature type="domain" description="Glutamine amidotransferase" evidence="14">
    <location>
        <begin position="5"/>
        <end position="193"/>
    </location>
</feature>
<dbReference type="GO" id="GO:0005737">
    <property type="term" value="C:cytoplasm"/>
    <property type="evidence" value="ECO:0007669"/>
    <property type="project" value="UniProtKB-SubCell"/>
</dbReference>
<dbReference type="InterPro" id="IPR029062">
    <property type="entry name" value="Class_I_gatase-like"/>
</dbReference>
<dbReference type="Gene3D" id="3.40.50.880">
    <property type="match status" value="1"/>
</dbReference>
<dbReference type="PROSITE" id="PS51273">
    <property type="entry name" value="GATASE_TYPE_1"/>
    <property type="match status" value="1"/>
</dbReference>
<dbReference type="GO" id="GO:0004359">
    <property type="term" value="F:glutaminase activity"/>
    <property type="evidence" value="ECO:0007669"/>
    <property type="project" value="UniProtKB-EC"/>
</dbReference>
<dbReference type="InterPro" id="IPR010139">
    <property type="entry name" value="Imidazole-glycPsynth_HisH"/>
</dbReference>
<dbReference type="EC" id="3.5.1.2" evidence="12"/>
<dbReference type="PANTHER" id="PTHR42701:SF1">
    <property type="entry name" value="IMIDAZOLE GLYCEROL PHOSPHATE SYNTHASE SUBUNIT HISH"/>
    <property type="match status" value="1"/>
</dbReference>
<keyword evidence="7 12" id="KW-0315">Glutamine amidotransferase</keyword>
<dbReference type="Proteomes" id="UP000249720">
    <property type="component" value="Unassembled WGS sequence"/>
</dbReference>
<evidence type="ECO:0000256" key="7">
    <source>
        <dbReference type="ARBA" id="ARBA00022962"/>
    </source>
</evidence>
<comment type="subcellular location">
    <subcellularLocation>
        <location evidence="1 12">Cytoplasm</location>
    </subcellularLocation>
</comment>
<keyword evidence="9 12" id="KW-0456">Lyase</keyword>
<feature type="active site" evidence="12 13">
    <location>
        <position position="179"/>
    </location>
</feature>